<keyword evidence="1" id="KW-0812">Transmembrane</keyword>
<evidence type="ECO:0000256" key="1">
    <source>
        <dbReference type="SAM" id="Phobius"/>
    </source>
</evidence>
<feature type="transmembrane region" description="Helical" evidence="1">
    <location>
        <begin position="69"/>
        <end position="91"/>
    </location>
</feature>
<dbReference type="GeneID" id="64634064"/>
<comment type="caution">
    <text evidence="2">The sequence shown here is derived from an EMBL/GenBank/DDBJ whole genome shotgun (WGS) entry which is preliminary data.</text>
</comment>
<keyword evidence="1" id="KW-1133">Transmembrane helix</keyword>
<organism evidence="2 3">
    <name type="scientific">Suillus subaureus</name>
    <dbReference type="NCBI Taxonomy" id="48587"/>
    <lineage>
        <taxon>Eukaryota</taxon>
        <taxon>Fungi</taxon>
        <taxon>Dikarya</taxon>
        <taxon>Basidiomycota</taxon>
        <taxon>Agaricomycotina</taxon>
        <taxon>Agaricomycetes</taxon>
        <taxon>Agaricomycetidae</taxon>
        <taxon>Boletales</taxon>
        <taxon>Suillineae</taxon>
        <taxon>Suillaceae</taxon>
        <taxon>Suillus</taxon>
    </lineage>
</organism>
<dbReference type="Proteomes" id="UP000807769">
    <property type="component" value="Unassembled WGS sequence"/>
</dbReference>
<evidence type="ECO:0000313" key="3">
    <source>
        <dbReference type="Proteomes" id="UP000807769"/>
    </source>
</evidence>
<evidence type="ECO:0000313" key="2">
    <source>
        <dbReference type="EMBL" id="KAG1817688.1"/>
    </source>
</evidence>
<protein>
    <submittedName>
        <fullName evidence="2">Uncharacterized protein</fullName>
    </submittedName>
</protein>
<feature type="transmembrane region" description="Helical" evidence="1">
    <location>
        <begin position="103"/>
        <end position="120"/>
    </location>
</feature>
<keyword evidence="3" id="KW-1185">Reference proteome</keyword>
<gene>
    <name evidence="2" type="ORF">BJ212DRAFT_1480241</name>
</gene>
<proteinExistence type="predicted"/>
<dbReference type="RefSeq" id="XP_041193930.1">
    <property type="nucleotide sequence ID" value="XM_041340048.1"/>
</dbReference>
<dbReference type="OrthoDB" id="2626898at2759"/>
<dbReference type="AlphaFoldDB" id="A0A9P7JEE7"/>
<reference evidence="2" key="1">
    <citation type="journal article" date="2020" name="New Phytol.">
        <title>Comparative genomics reveals dynamic genome evolution in host specialist ectomycorrhizal fungi.</title>
        <authorList>
            <person name="Lofgren L.A."/>
            <person name="Nguyen N.H."/>
            <person name="Vilgalys R."/>
            <person name="Ruytinx J."/>
            <person name="Liao H.L."/>
            <person name="Branco S."/>
            <person name="Kuo A."/>
            <person name="LaButti K."/>
            <person name="Lipzen A."/>
            <person name="Andreopoulos W."/>
            <person name="Pangilinan J."/>
            <person name="Riley R."/>
            <person name="Hundley H."/>
            <person name="Na H."/>
            <person name="Barry K."/>
            <person name="Grigoriev I.V."/>
            <person name="Stajich J.E."/>
            <person name="Kennedy P.G."/>
        </authorList>
    </citation>
    <scope>NUCLEOTIDE SEQUENCE</scope>
    <source>
        <strain evidence="2">MN1</strain>
    </source>
</reference>
<sequence>MLDIIDTGTTASSSVDWCTTWKNPPEAAALQEEIENIHSEGCVCLVLQAQHPTKFMTSWSHQAYWRNPTYLMVKFALCIIGGLFVEFTFYCTSDLLQGTQNKLFAIFLASALSVPLSQQLQVM</sequence>
<accession>A0A9P7JEE7</accession>
<name>A0A9P7JEE7_9AGAM</name>
<keyword evidence="1" id="KW-0472">Membrane</keyword>
<dbReference type="EMBL" id="JABBWG010000013">
    <property type="protein sequence ID" value="KAG1817688.1"/>
    <property type="molecule type" value="Genomic_DNA"/>
</dbReference>